<keyword evidence="4" id="KW-0433">Leucine-rich repeat</keyword>
<keyword evidence="11" id="KW-0325">Glycoprotein</keyword>
<keyword evidence="8" id="KW-1133">Transmembrane helix</keyword>
<keyword evidence="6" id="KW-0732">Signal</keyword>
<gene>
    <name evidence="13" type="primary">LOC110762021</name>
</gene>
<accession>A0A6P5T1V9</accession>
<keyword evidence="9" id="KW-0472">Membrane</keyword>
<evidence type="ECO:0000256" key="2">
    <source>
        <dbReference type="ARBA" id="ARBA00009592"/>
    </source>
</evidence>
<evidence type="ECO:0000256" key="5">
    <source>
        <dbReference type="ARBA" id="ARBA00022692"/>
    </source>
</evidence>
<evidence type="ECO:0000256" key="8">
    <source>
        <dbReference type="ARBA" id="ARBA00022989"/>
    </source>
</evidence>
<dbReference type="KEGG" id="pavi:110762021"/>
<comment type="subcellular location">
    <subcellularLocation>
        <location evidence="1">Cell membrane</location>
        <topology evidence="1">Single-pass type I membrane protein</topology>
    </subcellularLocation>
</comment>
<dbReference type="PROSITE" id="PS51450">
    <property type="entry name" value="LRR"/>
    <property type="match status" value="1"/>
</dbReference>
<dbReference type="FunFam" id="3.80.10.10:FF:000356">
    <property type="entry name" value="LRR receptor-like serine/threonine-protein kinase"/>
    <property type="match status" value="1"/>
</dbReference>
<name>A0A6P5T1V9_PRUAV</name>
<dbReference type="GO" id="GO:0005886">
    <property type="term" value="C:plasma membrane"/>
    <property type="evidence" value="ECO:0007669"/>
    <property type="project" value="UniProtKB-SubCell"/>
</dbReference>
<dbReference type="Pfam" id="PF00560">
    <property type="entry name" value="LRR_1"/>
    <property type="match status" value="7"/>
</dbReference>
<dbReference type="SUPFAM" id="SSF52047">
    <property type="entry name" value="RNI-like"/>
    <property type="match status" value="1"/>
</dbReference>
<keyword evidence="3" id="KW-1003">Cell membrane</keyword>
<dbReference type="PANTHER" id="PTHR48061:SF46">
    <property type="entry name" value="LEUCINE-RICH REPEAT-CONTAINING N-TERMINAL PLANT-TYPE DOMAIN-CONTAINING PROTEIN"/>
    <property type="match status" value="1"/>
</dbReference>
<organism evidence="12 13">
    <name type="scientific">Prunus avium</name>
    <name type="common">Cherry</name>
    <name type="synonym">Cerasus avium</name>
    <dbReference type="NCBI Taxonomy" id="42229"/>
    <lineage>
        <taxon>Eukaryota</taxon>
        <taxon>Viridiplantae</taxon>
        <taxon>Streptophyta</taxon>
        <taxon>Embryophyta</taxon>
        <taxon>Tracheophyta</taxon>
        <taxon>Spermatophyta</taxon>
        <taxon>Magnoliopsida</taxon>
        <taxon>eudicotyledons</taxon>
        <taxon>Gunneridae</taxon>
        <taxon>Pentapetalae</taxon>
        <taxon>rosids</taxon>
        <taxon>fabids</taxon>
        <taxon>Rosales</taxon>
        <taxon>Rosaceae</taxon>
        <taxon>Amygdaloideae</taxon>
        <taxon>Amygdaleae</taxon>
        <taxon>Prunus</taxon>
    </lineage>
</organism>
<reference evidence="13" key="1">
    <citation type="submission" date="2025-08" db="UniProtKB">
        <authorList>
            <consortium name="RefSeq"/>
        </authorList>
    </citation>
    <scope>IDENTIFICATION</scope>
</reference>
<comment type="similarity">
    <text evidence="2">Belongs to the RLP family.</text>
</comment>
<dbReference type="FunFam" id="3.80.10.10:FF:000041">
    <property type="entry name" value="LRR receptor-like serine/threonine-protein kinase ERECTA"/>
    <property type="match status" value="1"/>
</dbReference>
<keyword evidence="12" id="KW-1185">Reference proteome</keyword>
<protein>
    <submittedName>
        <fullName evidence="13">Receptor-like protein 12</fullName>
    </submittedName>
</protein>
<dbReference type="SUPFAM" id="SSF52058">
    <property type="entry name" value="L domain-like"/>
    <property type="match status" value="1"/>
</dbReference>
<evidence type="ECO:0000313" key="13">
    <source>
        <dbReference type="RefSeq" id="XP_021820308.1"/>
    </source>
</evidence>
<evidence type="ECO:0000256" key="4">
    <source>
        <dbReference type="ARBA" id="ARBA00022614"/>
    </source>
</evidence>
<dbReference type="AlphaFoldDB" id="A0A6P5T1V9"/>
<sequence length="472" mass="53175">MESLISLDLSNNNFSGQLLDLHSNSTQMPASLYDSSKERLVGPIPLHLNELFLYNNSLTGTIPSWLYILPSLEALSLSHNQLTGNVKEFQSSSLVYLNFGHNRLHGQIPRSIFEFPNLGELDLSSNNFSGFVKFGKFPKPQNLLRHLYLSNNSLTGIEQVFPWKNLQVLDLRTNLLQGQLPIPPPSTFVFLVSHNQLTGGIPSKICNLSSLVVLDLSNNNMRGEIPPCIGNLTSHNLSVLDLHMNKFLGVIPSTFTKDSILRNLDLNGNKLEGPLPQTLLNCRKLEVLDLGNNEINDTFPNWLESLPTLQVLILRSNKFHGPIISPKTIFPFRMLRIMDLSHNQFSGLLPRKYFENLMGMIHVRDNGLKYMDHGYYQDTVRVVIKGSYLQLEKILVMFTTIDFSNNIFAGDIPMVIGKLKSLKGLNFSHNQLTGYIPRSFGNLTNLEWLDISTNKLVGEIPRELADSHGLKN</sequence>
<evidence type="ECO:0000256" key="7">
    <source>
        <dbReference type="ARBA" id="ARBA00022737"/>
    </source>
</evidence>
<proteinExistence type="inferred from homology"/>
<dbReference type="RefSeq" id="XP_021820308.1">
    <property type="nucleotide sequence ID" value="XM_021964616.1"/>
</dbReference>
<dbReference type="PANTHER" id="PTHR48061">
    <property type="entry name" value="LEUCINE-RICH REPEAT RECEPTOR PROTEIN KINASE EMS1-LIKE-RELATED"/>
    <property type="match status" value="1"/>
</dbReference>
<dbReference type="InterPro" id="IPR046956">
    <property type="entry name" value="RLP23-like"/>
</dbReference>
<dbReference type="Pfam" id="PF13855">
    <property type="entry name" value="LRR_8"/>
    <property type="match status" value="2"/>
</dbReference>
<evidence type="ECO:0000256" key="11">
    <source>
        <dbReference type="ARBA" id="ARBA00023180"/>
    </source>
</evidence>
<keyword evidence="5" id="KW-0812">Transmembrane</keyword>
<evidence type="ECO:0000256" key="9">
    <source>
        <dbReference type="ARBA" id="ARBA00023136"/>
    </source>
</evidence>
<dbReference type="InterPro" id="IPR003591">
    <property type="entry name" value="Leu-rich_rpt_typical-subtyp"/>
</dbReference>
<dbReference type="SMART" id="SM00369">
    <property type="entry name" value="LRR_TYP"/>
    <property type="match status" value="7"/>
</dbReference>
<evidence type="ECO:0000256" key="10">
    <source>
        <dbReference type="ARBA" id="ARBA00023170"/>
    </source>
</evidence>
<keyword evidence="7" id="KW-0677">Repeat</keyword>
<dbReference type="GeneID" id="110762021"/>
<evidence type="ECO:0000256" key="6">
    <source>
        <dbReference type="ARBA" id="ARBA00022729"/>
    </source>
</evidence>
<dbReference type="InterPro" id="IPR032675">
    <property type="entry name" value="LRR_dom_sf"/>
</dbReference>
<evidence type="ECO:0000256" key="1">
    <source>
        <dbReference type="ARBA" id="ARBA00004251"/>
    </source>
</evidence>
<dbReference type="PRINTS" id="PR00019">
    <property type="entry name" value="LEURICHRPT"/>
</dbReference>
<dbReference type="Proteomes" id="UP000515124">
    <property type="component" value="Unplaced"/>
</dbReference>
<evidence type="ECO:0000256" key="3">
    <source>
        <dbReference type="ARBA" id="ARBA00022475"/>
    </source>
</evidence>
<dbReference type="InterPro" id="IPR001611">
    <property type="entry name" value="Leu-rich_rpt"/>
</dbReference>
<dbReference type="Gene3D" id="3.80.10.10">
    <property type="entry name" value="Ribonuclease Inhibitor"/>
    <property type="match status" value="3"/>
</dbReference>
<keyword evidence="10" id="KW-0675">Receptor</keyword>
<evidence type="ECO:0000313" key="12">
    <source>
        <dbReference type="Proteomes" id="UP000515124"/>
    </source>
</evidence>